<dbReference type="Proteomes" id="UP000186817">
    <property type="component" value="Unassembled WGS sequence"/>
</dbReference>
<name>A0A1Q9E2M5_SYMMI</name>
<dbReference type="InterPro" id="IPR035979">
    <property type="entry name" value="RBD_domain_sf"/>
</dbReference>
<protein>
    <submittedName>
        <fullName evidence="6">Putative peptidase y4nA</fullName>
    </submittedName>
</protein>
<dbReference type="InterPro" id="IPR029058">
    <property type="entry name" value="AB_hydrolase_fold"/>
</dbReference>
<dbReference type="EMBL" id="LSRX01000284">
    <property type="protein sequence ID" value="OLQ01684.1"/>
    <property type="molecule type" value="Genomic_DNA"/>
</dbReference>
<dbReference type="PRINTS" id="PR00862">
    <property type="entry name" value="PROLIGOPTASE"/>
</dbReference>
<feature type="compositionally biased region" description="Basic and acidic residues" evidence="3">
    <location>
        <begin position="304"/>
        <end position="318"/>
    </location>
</feature>
<dbReference type="SUPFAM" id="SSF54928">
    <property type="entry name" value="RNA-binding domain, RBD"/>
    <property type="match status" value="1"/>
</dbReference>
<feature type="compositionally biased region" description="Low complexity" evidence="3">
    <location>
        <begin position="1338"/>
        <end position="1350"/>
    </location>
</feature>
<evidence type="ECO:0000256" key="2">
    <source>
        <dbReference type="PROSITE-ProRule" id="PRU00176"/>
    </source>
</evidence>
<evidence type="ECO:0000256" key="3">
    <source>
        <dbReference type="SAM" id="MobiDB-lite"/>
    </source>
</evidence>
<keyword evidence="4" id="KW-0812">Transmembrane</keyword>
<dbReference type="OrthoDB" id="425156at2759"/>
<dbReference type="SUPFAM" id="SSF53474">
    <property type="entry name" value="alpha/beta-Hydrolases"/>
    <property type="match status" value="1"/>
</dbReference>
<evidence type="ECO:0000313" key="6">
    <source>
        <dbReference type="EMBL" id="OLQ01684.1"/>
    </source>
</evidence>
<feature type="compositionally biased region" description="Basic and acidic residues" evidence="3">
    <location>
        <begin position="73"/>
        <end position="83"/>
    </location>
</feature>
<dbReference type="Gene3D" id="2.130.10.120">
    <property type="entry name" value="Prolyl oligopeptidase, N-terminal domain"/>
    <property type="match status" value="1"/>
</dbReference>
<evidence type="ECO:0000256" key="4">
    <source>
        <dbReference type="SAM" id="Phobius"/>
    </source>
</evidence>
<feature type="domain" description="RRM" evidence="5">
    <location>
        <begin position="1387"/>
        <end position="1477"/>
    </location>
</feature>
<feature type="region of interest" description="Disordered" evidence="3">
    <location>
        <begin position="181"/>
        <end position="204"/>
    </location>
</feature>
<proteinExistence type="inferred from homology"/>
<feature type="compositionally biased region" description="Low complexity" evidence="3">
    <location>
        <begin position="28"/>
        <end position="38"/>
    </location>
</feature>
<feature type="compositionally biased region" description="Acidic residues" evidence="3">
    <location>
        <begin position="102"/>
        <end position="121"/>
    </location>
</feature>
<dbReference type="InterPro" id="IPR000504">
    <property type="entry name" value="RRM_dom"/>
</dbReference>
<dbReference type="PROSITE" id="PS50102">
    <property type="entry name" value="RRM"/>
    <property type="match status" value="1"/>
</dbReference>
<dbReference type="PANTHER" id="PTHR42881">
    <property type="entry name" value="PROLYL ENDOPEPTIDASE"/>
    <property type="match status" value="1"/>
</dbReference>
<dbReference type="SUPFAM" id="SSF50993">
    <property type="entry name" value="Peptidase/esterase 'gauge' domain"/>
    <property type="match status" value="1"/>
</dbReference>
<feature type="compositionally biased region" description="Low complexity" evidence="3">
    <location>
        <begin position="1220"/>
        <end position="1231"/>
    </location>
</feature>
<feature type="compositionally biased region" description="Acidic residues" evidence="3">
    <location>
        <begin position="62"/>
        <end position="72"/>
    </location>
</feature>
<feature type="compositionally biased region" description="Basic and acidic residues" evidence="3">
    <location>
        <begin position="1185"/>
        <end position="1205"/>
    </location>
</feature>
<dbReference type="GO" id="GO:0005829">
    <property type="term" value="C:cytosol"/>
    <property type="evidence" value="ECO:0007669"/>
    <property type="project" value="TreeGrafter"/>
</dbReference>
<accession>A0A1Q9E2M5</accession>
<feature type="transmembrane region" description="Helical" evidence="4">
    <location>
        <begin position="1700"/>
        <end position="1720"/>
    </location>
</feature>
<dbReference type="Gene3D" id="3.30.70.330">
    <property type="match status" value="1"/>
</dbReference>
<dbReference type="Gene3D" id="3.40.50.1820">
    <property type="entry name" value="alpha/beta hydrolase"/>
    <property type="match status" value="1"/>
</dbReference>
<dbReference type="GO" id="GO:0070012">
    <property type="term" value="F:oligopeptidase activity"/>
    <property type="evidence" value="ECO:0007669"/>
    <property type="project" value="TreeGrafter"/>
</dbReference>
<feature type="region of interest" description="Disordered" evidence="3">
    <location>
        <begin position="1110"/>
        <end position="1138"/>
    </location>
</feature>
<feature type="region of interest" description="Disordered" evidence="3">
    <location>
        <begin position="1329"/>
        <end position="1356"/>
    </location>
</feature>
<dbReference type="InterPro" id="IPR002470">
    <property type="entry name" value="Peptidase_S9A"/>
</dbReference>
<feature type="region of interest" description="Disordered" evidence="3">
    <location>
        <begin position="1506"/>
        <end position="1553"/>
    </location>
</feature>
<feature type="compositionally biased region" description="Acidic residues" evidence="3">
    <location>
        <begin position="84"/>
        <end position="93"/>
    </location>
</feature>
<feature type="region of interest" description="Disordered" evidence="3">
    <location>
        <begin position="15"/>
        <end position="167"/>
    </location>
</feature>
<sequence length="1775" mass="194508">MFEGSRRDVVELFAVDEDDLADADGSEQDGAAGQSDGAGSVGGFSGKASMAPSKYQEALASDPEDDEEEEEEAKEHPQRKVDEAEPDDEEEAESPEHRRQEPDDEEEIALPLDEEDEEDPVEAAAPREDEEEAGSTKPTATEAEEEEAEVAEETREVDARDPEEDEAYPTCATFGSFVDYGFTPCDPSHPAPQQDFKSRSEAAQNAPGAVMVGVPPAIASPEDKGRPGLFAGVNRGRVDFVVRSSRVYREALPSLTVLSRRSAAAVGVDPLHWLEEPAGVVEVQDADPRPSNQQTPVPDNVDSEPGKETTDTDGDPLRKLPQVTELGGLFYDFWSDGQHPRGVWRRTTLESFLSDAPQWEVVLDLEVLGKKEEQNFVWRGYDALLEDGQDSWTVTRAMVCLSRGGADAFVAREFDLVRKRFIPEDEGGFVVPEGKTVLSYLSRDILLVSSDFGPGSLTSAGYPRVVKAWQRGTSLSDAAVVYEGEACDHVVYGYVARRWRREPLQVIQRATSFHASEWFLRSADDWCQLPIPADADVTFFGPWLLLQLRSDFDGFPPGALVASPLDAAMAAKAEWEVLWKPARDEAAGTPRFSTLQKLVCTCNYIVLQILDGVRSKLLTLRFDEQRGAWRSRACGSLDGRSASVSVRAVAASRDAVWFGDAAYTQPPKLIYVPDIGTWSGGTAAGAQRVRELPPLFEASVDVRQLEATSADGTSVPFQCLRPHGVVDPPTLIYAYGGFGIPVLPSYKATIGAAWLERGGQYVEAHLRGGGEFGPAWEAAGRGALGRLRAYEDLEAIADHLIAKQLAAPGRLGLFGRSNGGLLVANQVVREMASKDPKRFAAMVGEVPLTDMLHYHRLLAGASWLEEYGDPDDSDLRPLLRQISAYHLAQDLLREEKAQRMPEVLFTTSTRDDRVHPCHARKMVELLQSAPAGQNVFLFEGDEGGHGGAAIFERAFIRTLEYEFLWVDELHMRPLRTKESTEKDVQVSASRSEDKRPQAKQRRFLSPSCDKEAKGPSEETDPGSAAPGGRRHQSDILPQGYPSIAGPSIRLQTLALALWTAGFAAEAARPLLSLNMSRGARSSSPRTPRRRQIGVPTLVSRQCGNLMVYVKDRSGNPEVSPSPKSRRTRSPRTPAFKPECPSRVVLKPAEEVAAAQDSERIVPTHASSMAQASPHCPVIPQECKHEKVETAESEPMHSEKPPKTEELDGSVTEISCDGSASPCSSADTSCESSSEDDDKPPYRPGFGFVPVCTHVLPNLAINNNIGHKSWQNCQQWQIDGLSTWYKAARYRALARSAPKADATCVVGCCCRRCIGFPAAFRPATSTMLDAEDTKEAASDTDSSTSSESPAESSEDDVEVISAPARNRLWFARSVPRWRRPNKATEADRKVFVGNLSADEVTAIELREAFELRFRALPLYQEQYLHWDSTTSAVQKVAVRGRGDYAFVVFLDGQLASTAMLFYGMEFCGRKLRIDRPTDFVPAPDGAALPMDVGPLRRLGLLPQEDTREKDFASASKSQNTLTLAPPPPPPLAAALPALSGPVSGSKAKAPPPMPPSQIQSMKHIFLGNLPESENTLQDVTEMITCICGGLPAYDPNFGPAMLSATEAHGGGWLIVLTVLAPHQAVAKTKCRVQPWHGKLKSTCEELSSKTRASRCMSPSAMLRLTEELKENDIFAEAIAQCQVFFYSLPYPALVKMWLERLSGSASCLCVLLVFAAIFAEFKKSAVRRRSSSYSHERPNFEYTAFNESLAEAVIVSSMRQGTTTMRHWLSRDFVPM</sequence>
<dbReference type="Pfam" id="PF00326">
    <property type="entry name" value="Peptidase_S9"/>
    <property type="match status" value="1"/>
</dbReference>
<reference evidence="6 7" key="1">
    <citation type="submission" date="2016-02" db="EMBL/GenBank/DDBJ databases">
        <title>Genome analysis of coral dinoflagellate symbionts highlights evolutionary adaptations to a symbiotic lifestyle.</title>
        <authorList>
            <person name="Aranda M."/>
            <person name="Li Y."/>
            <person name="Liew Y.J."/>
            <person name="Baumgarten S."/>
            <person name="Simakov O."/>
            <person name="Wilson M."/>
            <person name="Piel J."/>
            <person name="Ashoor H."/>
            <person name="Bougouffa S."/>
            <person name="Bajic V.B."/>
            <person name="Ryu T."/>
            <person name="Ravasi T."/>
            <person name="Bayer T."/>
            <person name="Micklem G."/>
            <person name="Kim H."/>
            <person name="Bhak J."/>
            <person name="Lajeunesse T.C."/>
            <person name="Voolstra C.R."/>
        </authorList>
    </citation>
    <scope>NUCLEOTIDE SEQUENCE [LARGE SCALE GENOMIC DNA]</scope>
    <source>
        <strain evidence="6 7">CCMP2467</strain>
    </source>
</reference>
<evidence type="ECO:0000256" key="1">
    <source>
        <dbReference type="ARBA" id="ARBA00005228"/>
    </source>
</evidence>
<feature type="region of interest" description="Disordered" evidence="3">
    <location>
        <begin position="284"/>
        <end position="319"/>
    </location>
</feature>
<dbReference type="PANTHER" id="PTHR42881:SF13">
    <property type="entry name" value="PROLYL ENDOPEPTIDASE"/>
    <property type="match status" value="1"/>
</dbReference>
<gene>
    <name evidence="6" type="ORF">AK812_SmicGene15563</name>
</gene>
<comment type="caution">
    <text evidence="6">The sequence shown here is derived from an EMBL/GenBank/DDBJ whole genome shotgun (WGS) entry which is preliminary data.</text>
</comment>
<dbReference type="GO" id="GO:0004252">
    <property type="term" value="F:serine-type endopeptidase activity"/>
    <property type="evidence" value="ECO:0007669"/>
    <property type="project" value="InterPro"/>
</dbReference>
<dbReference type="GO" id="GO:0006508">
    <property type="term" value="P:proteolysis"/>
    <property type="evidence" value="ECO:0007669"/>
    <property type="project" value="InterPro"/>
</dbReference>
<keyword evidence="4" id="KW-0472">Membrane</keyword>
<keyword evidence="2" id="KW-0694">RNA-binding</keyword>
<keyword evidence="4" id="KW-1133">Transmembrane helix</keyword>
<keyword evidence="7" id="KW-1185">Reference proteome</keyword>
<feature type="compositionally biased region" description="Basic and acidic residues" evidence="3">
    <location>
        <begin position="977"/>
        <end position="996"/>
    </location>
</feature>
<dbReference type="InterPro" id="IPR051167">
    <property type="entry name" value="Prolyl_oligopep/macrocyclase"/>
</dbReference>
<feature type="region of interest" description="Disordered" evidence="3">
    <location>
        <begin position="977"/>
        <end position="1040"/>
    </location>
</feature>
<dbReference type="InterPro" id="IPR001375">
    <property type="entry name" value="Peptidase_S9_cat"/>
</dbReference>
<feature type="compositionally biased region" description="Acidic residues" evidence="3">
    <location>
        <begin position="142"/>
        <end position="151"/>
    </location>
</feature>
<feature type="region of interest" description="Disordered" evidence="3">
    <location>
        <begin position="1185"/>
        <end position="1241"/>
    </location>
</feature>
<evidence type="ECO:0000259" key="5">
    <source>
        <dbReference type="PROSITE" id="PS50102"/>
    </source>
</evidence>
<dbReference type="GO" id="GO:0003723">
    <property type="term" value="F:RNA binding"/>
    <property type="evidence" value="ECO:0007669"/>
    <property type="project" value="UniProtKB-UniRule"/>
</dbReference>
<evidence type="ECO:0000313" key="7">
    <source>
        <dbReference type="Proteomes" id="UP000186817"/>
    </source>
</evidence>
<dbReference type="InterPro" id="IPR012677">
    <property type="entry name" value="Nucleotide-bd_a/b_plait_sf"/>
</dbReference>
<feature type="compositionally biased region" description="Acidic residues" evidence="3">
    <location>
        <begin position="15"/>
        <end position="27"/>
    </location>
</feature>
<comment type="similarity">
    <text evidence="1">Belongs to the peptidase S9A family.</text>
</comment>
<organism evidence="6 7">
    <name type="scientific">Symbiodinium microadriaticum</name>
    <name type="common">Dinoflagellate</name>
    <name type="synonym">Zooxanthella microadriatica</name>
    <dbReference type="NCBI Taxonomy" id="2951"/>
    <lineage>
        <taxon>Eukaryota</taxon>
        <taxon>Sar</taxon>
        <taxon>Alveolata</taxon>
        <taxon>Dinophyceae</taxon>
        <taxon>Suessiales</taxon>
        <taxon>Symbiodiniaceae</taxon>
        <taxon>Symbiodinium</taxon>
    </lineage>
</organism>